<gene>
    <name evidence="8" type="ORF">AB0L16_02645</name>
</gene>
<accession>A0ABV3JUP4</accession>
<dbReference type="InterPro" id="IPR001647">
    <property type="entry name" value="HTH_TetR"/>
</dbReference>
<evidence type="ECO:0000313" key="9">
    <source>
        <dbReference type="Proteomes" id="UP001552594"/>
    </source>
</evidence>
<comment type="caution">
    <text evidence="8">The sequence shown here is derived from an EMBL/GenBank/DDBJ whole genome shotgun (WGS) entry which is preliminary data.</text>
</comment>
<evidence type="ECO:0000256" key="5">
    <source>
        <dbReference type="PROSITE-ProRule" id="PRU00335"/>
    </source>
</evidence>
<dbReference type="RefSeq" id="WP_109278535.1">
    <property type="nucleotide sequence ID" value="NZ_JBFAUK010000002.1"/>
</dbReference>
<evidence type="ECO:0000256" key="6">
    <source>
        <dbReference type="SAM" id="MobiDB-lite"/>
    </source>
</evidence>
<keyword evidence="9" id="KW-1185">Reference proteome</keyword>
<evidence type="ECO:0000256" key="2">
    <source>
        <dbReference type="ARBA" id="ARBA00023015"/>
    </source>
</evidence>
<reference evidence="8 9" key="1">
    <citation type="submission" date="2024-06" db="EMBL/GenBank/DDBJ databases">
        <title>The Natural Products Discovery Center: Release of the First 8490 Sequenced Strains for Exploring Actinobacteria Biosynthetic Diversity.</title>
        <authorList>
            <person name="Kalkreuter E."/>
            <person name="Kautsar S.A."/>
            <person name="Yang D."/>
            <person name="Bader C.D."/>
            <person name="Teijaro C.N."/>
            <person name="Fluegel L."/>
            <person name="Davis C.M."/>
            <person name="Simpson J.R."/>
            <person name="Lauterbach L."/>
            <person name="Steele A.D."/>
            <person name="Gui C."/>
            <person name="Meng S."/>
            <person name="Li G."/>
            <person name="Viehrig K."/>
            <person name="Ye F."/>
            <person name="Su P."/>
            <person name="Kiefer A.F."/>
            <person name="Nichols A."/>
            <person name="Cepeda A.J."/>
            <person name="Yan W."/>
            <person name="Fan B."/>
            <person name="Jiang Y."/>
            <person name="Adhikari A."/>
            <person name="Zheng C.-J."/>
            <person name="Schuster L."/>
            <person name="Cowan T.M."/>
            <person name="Smanski M.J."/>
            <person name="Chevrette M.G."/>
            <person name="De Carvalho L.P.S."/>
            <person name="Shen B."/>
        </authorList>
    </citation>
    <scope>NUCLEOTIDE SEQUENCE [LARGE SCALE GENOMIC DNA]</scope>
    <source>
        <strain evidence="8 9">NPDC052347</strain>
    </source>
</reference>
<dbReference type="PRINTS" id="PR00455">
    <property type="entry name" value="HTHTETR"/>
</dbReference>
<dbReference type="EMBL" id="JBFAUK010000002">
    <property type="protein sequence ID" value="MEV5505360.1"/>
    <property type="molecule type" value="Genomic_DNA"/>
</dbReference>
<dbReference type="Pfam" id="PF00440">
    <property type="entry name" value="TetR_N"/>
    <property type="match status" value="1"/>
</dbReference>
<dbReference type="SUPFAM" id="SSF48498">
    <property type="entry name" value="Tetracyclin repressor-like, C-terminal domain"/>
    <property type="match status" value="1"/>
</dbReference>
<feature type="domain" description="HTH tetR-type" evidence="7">
    <location>
        <begin position="28"/>
        <end position="88"/>
    </location>
</feature>
<feature type="DNA-binding region" description="H-T-H motif" evidence="5">
    <location>
        <begin position="51"/>
        <end position="70"/>
    </location>
</feature>
<dbReference type="InterPro" id="IPR003012">
    <property type="entry name" value="Tet_transcr_reg_TetR"/>
</dbReference>
<dbReference type="Proteomes" id="UP001552594">
    <property type="component" value="Unassembled WGS sequence"/>
</dbReference>
<dbReference type="PRINTS" id="PR00400">
    <property type="entry name" value="TETREPRESSOR"/>
</dbReference>
<evidence type="ECO:0000256" key="3">
    <source>
        <dbReference type="ARBA" id="ARBA00023125"/>
    </source>
</evidence>
<evidence type="ECO:0000256" key="1">
    <source>
        <dbReference type="ARBA" id="ARBA00022491"/>
    </source>
</evidence>
<keyword evidence="3 5" id="KW-0238">DNA-binding</keyword>
<keyword evidence="4" id="KW-0804">Transcription</keyword>
<dbReference type="InterPro" id="IPR004111">
    <property type="entry name" value="Repressor_TetR_C"/>
</dbReference>
<name>A0ABV3JUP4_STRON</name>
<keyword evidence="2" id="KW-0805">Transcription regulation</keyword>
<organism evidence="8 9">
    <name type="scientific">Streptomyces orinoci</name>
    <name type="common">Streptoverticillium orinoci</name>
    <dbReference type="NCBI Taxonomy" id="67339"/>
    <lineage>
        <taxon>Bacteria</taxon>
        <taxon>Bacillati</taxon>
        <taxon>Actinomycetota</taxon>
        <taxon>Actinomycetes</taxon>
        <taxon>Kitasatosporales</taxon>
        <taxon>Streptomycetaceae</taxon>
        <taxon>Streptomyces</taxon>
    </lineage>
</organism>
<evidence type="ECO:0000313" key="8">
    <source>
        <dbReference type="EMBL" id="MEV5505360.1"/>
    </source>
</evidence>
<dbReference type="SUPFAM" id="SSF46689">
    <property type="entry name" value="Homeodomain-like"/>
    <property type="match status" value="1"/>
</dbReference>
<evidence type="ECO:0000256" key="4">
    <source>
        <dbReference type="ARBA" id="ARBA00023163"/>
    </source>
</evidence>
<dbReference type="InterPro" id="IPR009057">
    <property type="entry name" value="Homeodomain-like_sf"/>
</dbReference>
<dbReference type="InterPro" id="IPR036271">
    <property type="entry name" value="Tet_transcr_reg_TetR-rel_C_sf"/>
</dbReference>
<dbReference type="PANTHER" id="PTHR30055">
    <property type="entry name" value="HTH-TYPE TRANSCRIPTIONAL REGULATOR RUTR"/>
    <property type="match status" value="1"/>
</dbReference>
<keyword evidence="1" id="KW-0678">Repressor</keyword>
<dbReference type="PROSITE" id="PS50977">
    <property type="entry name" value="HTH_TETR_2"/>
    <property type="match status" value="1"/>
</dbReference>
<dbReference type="Pfam" id="PF02909">
    <property type="entry name" value="TetR_C_1"/>
    <property type="match status" value="1"/>
</dbReference>
<feature type="region of interest" description="Disordered" evidence="6">
    <location>
        <begin position="1"/>
        <end position="28"/>
    </location>
</feature>
<dbReference type="InterPro" id="IPR050109">
    <property type="entry name" value="HTH-type_TetR-like_transc_reg"/>
</dbReference>
<dbReference type="Gene3D" id="1.10.357.10">
    <property type="entry name" value="Tetracycline Repressor, domain 2"/>
    <property type="match status" value="1"/>
</dbReference>
<dbReference type="PANTHER" id="PTHR30055:SF151">
    <property type="entry name" value="TRANSCRIPTIONAL REGULATORY PROTEIN"/>
    <property type="match status" value="1"/>
</dbReference>
<sequence length="241" mass="26164">MTDRSAQGPLPPRPRRRTPADPGRAEPRLTRAEIVRAALRLLAEQGYETFSMRRLATVLEVKNPSLYWHVQHKEELFDLIADAVLGECPLPEPAEAGQAEDWAGKFAEIARGLRRAILDHAAAVPLLSGRPFLGPNGLRLADRVVGLLRGAGFDDRTAGYGYLLLLYYVIGFAGQETAFGPGETGEARLRSLHQALAELPAGAYPHLTALSTALTERGLDDRFELGLRGLLSGLAAELPGR</sequence>
<evidence type="ECO:0000259" key="7">
    <source>
        <dbReference type="PROSITE" id="PS50977"/>
    </source>
</evidence>
<proteinExistence type="predicted"/>
<protein>
    <submittedName>
        <fullName evidence="8">TetR/AcrR family transcriptional regulator C-terminal domain-containing protein</fullName>
    </submittedName>
</protein>